<dbReference type="Proteomes" id="UP001161406">
    <property type="component" value="Unassembled WGS sequence"/>
</dbReference>
<keyword evidence="5" id="KW-0813">Transport</keyword>
<comment type="function">
    <text evidence="8">Part of the ABC transporter complex UgpBAEC involved in sn-glycerol-3-phosphate (G3P) import. Binds G3P.</text>
</comment>
<organism evidence="10 11">
    <name type="scientific">Devosia yakushimensis</name>
    <dbReference type="NCBI Taxonomy" id="470028"/>
    <lineage>
        <taxon>Bacteria</taxon>
        <taxon>Pseudomonadati</taxon>
        <taxon>Pseudomonadota</taxon>
        <taxon>Alphaproteobacteria</taxon>
        <taxon>Hyphomicrobiales</taxon>
        <taxon>Devosiaceae</taxon>
        <taxon>Devosia</taxon>
    </lineage>
</organism>
<dbReference type="Gene3D" id="3.40.190.10">
    <property type="entry name" value="Periplasmic binding protein-like II"/>
    <property type="match status" value="1"/>
</dbReference>
<evidence type="ECO:0000256" key="1">
    <source>
        <dbReference type="ARBA" id="ARBA00004418"/>
    </source>
</evidence>
<name>A0ABQ5UHR8_9HYPH</name>
<dbReference type="RefSeq" id="WP_284392625.1">
    <property type="nucleotide sequence ID" value="NZ_BSNG01000001.1"/>
</dbReference>
<evidence type="ECO:0000313" key="10">
    <source>
        <dbReference type="EMBL" id="GLQ11330.1"/>
    </source>
</evidence>
<dbReference type="EMBL" id="BSNG01000001">
    <property type="protein sequence ID" value="GLQ11330.1"/>
    <property type="molecule type" value="Genomic_DNA"/>
</dbReference>
<comment type="caution">
    <text evidence="10">The sequence shown here is derived from an EMBL/GenBank/DDBJ whole genome shotgun (WGS) entry which is preliminary data.</text>
</comment>
<evidence type="ECO:0000256" key="3">
    <source>
        <dbReference type="ARBA" id="ARBA00011557"/>
    </source>
</evidence>
<gene>
    <name evidence="10" type="ORF">GCM10007913_32620</name>
</gene>
<comment type="subcellular location">
    <subcellularLocation>
        <location evidence="1">Periplasm</location>
    </subcellularLocation>
</comment>
<accession>A0ABQ5UHR8</accession>
<keyword evidence="11" id="KW-1185">Reference proteome</keyword>
<comment type="similarity">
    <text evidence="2">Belongs to the bacterial solute-binding protein 1 family.</text>
</comment>
<reference evidence="10" key="1">
    <citation type="journal article" date="2014" name="Int. J. Syst. Evol. Microbiol.">
        <title>Complete genome of a new Firmicutes species belonging to the dominant human colonic microbiota ('Ruminococcus bicirculans') reveals two chromosomes and a selective capacity to utilize plant glucans.</title>
        <authorList>
            <consortium name="NISC Comparative Sequencing Program"/>
            <person name="Wegmann U."/>
            <person name="Louis P."/>
            <person name="Goesmann A."/>
            <person name="Henrissat B."/>
            <person name="Duncan S.H."/>
            <person name="Flint H.J."/>
        </authorList>
    </citation>
    <scope>NUCLEOTIDE SEQUENCE</scope>
    <source>
        <strain evidence="10">NBRC 103855</strain>
    </source>
</reference>
<evidence type="ECO:0000256" key="8">
    <source>
        <dbReference type="ARBA" id="ARBA00034473"/>
    </source>
</evidence>
<dbReference type="PANTHER" id="PTHR43649">
    <property type="entry name" value="ARABINOSE-BINDING PROTEIN-RELATED"/>
    <property type="match status" value="1"/>
</dbReference>
<protein>
    <recommendedName>
        <fullName evidence="4">sn-glycerol-3-phosphate-binding periplasmic protein UgpB</fullName>
    </recommendedName>
</protein>
<keyword evidence="6 9" id="KW-0732">Signal</keyword>
<dbReference type="PANTHER" id="PTHR43649:SF31">
    <property type="entry name" value="SN-GLYCEROL-3-PHOSPHATE-BINDING PERIPLASMIC PROTEIN UGPB"/>
    <property type="match status" value="1"/>
</dbReference>
<evidence type="ECO:0000256" key="9">
    <source>
        <dbReference type="SAM" id="SignalP"/>
    </source>
</evidence>
<dbReference type="Pfam" id="PF01547">
    <property type="entry name" value="SBP_bac_1"/>
    <property type="match status" value="1"/>
</dbReference>
<feature type="chain" id="PRO_5045044030" description="sn-glycerol-3-phosphate-binding periplasmic protein UgpB" evidence="9">
    <location>
        <begin position="30"/>
        <end position="422"/>
    </location>
</feature>
<feature type="signal peptide" evidence="9">
    <location>
        <begin position="1"/>
        <end position="29"/>
    </location>
</feature>
<dbReference type="InterPro" id="IPR006311">
    <property type="entry name" value="TAT_signal"/>
</dbReference>
<evidence type="ECO:0000256" key="2">
    <source>
        <dbReference type="ARBA" id="ARBA00008520"/>
    </source>
</evidence>
<evidence type="ECO:0000256" key="7">
    <source>
        <dbReference type="ARBA" id="ARBA00022764"/>
    </source>
</evidence>
<dbReference type="InterPro" id="IPR006059">
    <property type="entry name" value="SBP"/>
</dbReference>
<sequence>MLKTNRRNFLAGAATIALLSTSAASMALAADVNLTLMIWDPAQKAGVQMAVDAFQAANPNIAVSLEQVPQDQYYVKLDAALGAGQGPDVMWQSSKASYYVDGGALQPLDDYIARDALSLDGYKQVIANLYNLGGHQYGIPKDFDAWTFVYNATLLEGLGIATPKAEWTWEDMVRIAEEVKAKRTSSSIVPLYYNYSFNNGVASLVHALGGAVIADGQSHMSSPQGIKALEMIKSLQDSELILKVADSTDFNPVNALISGQLAMAETPSWNLSLLSKADAPAGTFGVVHLPAVNGSWANDTNGLSYVMNVNSQHKDESWELIKFLTSDEGSALHAQGGAALPANTNPQALAAFVATNGKLGGLEAALDAASAQSYLRTTTANPKVLAAMPEISSAVMGEFYSGALTAEQAAQRIDDLLNGALR</sequence>
<dbReference type="InterPro" id="IPR050490">
    <property type="entry name" value="Bact_solute-bd_prot1"/>
</dbReference>
<evidence type="ECO:0000256" key="5">
    <source>
        <dbReference type="ARBA" id="ARBA00022448"/>
    </source>
</evidence>
<evidence type="ECO:0000313" key="11">
    <source>
        <dbReference type="Proteomes" id="UP001161406"/>
    </source>
</evidence>
<comment type="subunit">
    <text evidence="3">The complex is composed of two ATP-binding proteins (UgpC), two transmembrane proteins (UgpA and UgpE) and a solute-binding protein (UgpB).</text>
</comment>
<evidence type="ECO:0000256" key="6">
    <source>
        <dbReference type="ARBA" id="ARBA00022729"/>
    </source>
</evidence>
<evidence type="ECO:0000256" key="4">
    <source>
        <dbReference type="ARBA" id="ARBA00017470"/>
    </source>
</evidence>
<proteinExistence type="inferred from homology"/>
<dbReference type="SUPFAM" id="SSF53850">
    <property type="entry name" value="Periplasmic binding protein-like II"/>
    <property type="match status" value="1"/>
</dbReference>
<reference evidence="10" key="2">
    <citation type="submission" date="2023-01" db="EMBL/GenBank/DDBJ databases">
        <title>Draft genome sequence of Devosia yakushimensis strain NBRC 103855.</title>
        <authorList>
            <person name="Sun Q."/>
            <person name="Mori K."/>
        </authorList>
    </citation>
    <scope>NUCLEOTIDE SEQUENCE</scope>
    <source>
        <strain evidence="10">NBRC 103855</strain>
    </source>
</reference>
<dbReference type="CDD" id="cd13585">
    <property type="entry name" value="PBP2_TMBP_like"/>
    <property type="match status" value="1"/>
</dbReference>
<dbReference type="PROSITE" id="PS51318">
    <property type="entry name" value="TAT"/>
    <property type="match status" value="1"/>
</dbReference>
<keyword evidence="7" id="KW-0574">Periplasm</keyword>